<evidence type="ECO:0000313" key="1">
    <source>
        <dbReference type="EMBL" id="VVW25612.1"/>
    </source>
</evidence>
<proteinExistence type="predicted"/>
<sequence>MERIVGTPASKKMVSSMKNTFVFS</sequence>
<dbReference type="EMBL" id="LR721782">
    <property type="protein sequence ID" value="VVW25612.1"/>
    <property type="molecule type" value="Genomic_DNA"/>
</dbReference>
<accession>A0A5K1CL81</accession>
<reference evidence="1" key="1">
    <citation type="submission" date="2019-09" db="EMBL/GenBank/DDBJ databases">
        <authorList>
            <person name="Zhang L."/>
        </authorList>
    </citation>
    <scope>NUCLEOTIDE SEQUENCE</scope>
</reference>
<dbReference type="AlphaFoldDB" id="A0A5K1CL81"/>
<organism evidence="1">
    <name type="scientific">Nymphaea colorata</name>
    <name type="common">pocket water lily</name>
    <dbReference type="NCBI Taxonomy" id="210225"/>
    <lineage>
        <taxon>Eukaryota</taxon>
        <taxon>Viridiplantae</taxon>
        <taxon>Streptophyta</taxon>
        <taxon>Embryophyta</taxon>
        <taxon>Tracheophyta</taxon>
        <taxon>Spermatophyta</taxon>
        <taxon>Magnoliopsida</taxon>
        <taxon>Nymphaeales</taxon>
        <taxon>Nymphaeaceae</taxon>
        <taxon>Nymphaea</taxon>
    </lineage>
</organism>
<protein>
    <submittedName>
        <fullName evidence="1">Uncharacterized protein</fullName>
    </submittedName>
</protein>
<gene>
    <name evidence="1" type="ORF">NYM_LOCUS18096</name>
</gene>
<name>A0A5K1CL81_9MAGN</name>